<evidence type="ECO:0000259" key="1">
    <source>
        <dbReference type="SMART" id="SM00860"/>
    </source>
</evidence>
<feature type="domain" description="Knr4/Smi1-like" evidence="1">
    <location>
        <begin position="27"/>
        <end position="185"/>
    </location>
</feature>
<accession>A0A0K1QGB3</accession>
<dbReference type="Proteomes" id="UP000064967">
    <property type="component" value="Chromosome"/>
</dbReference>
<dbReference type="SMART" id="SM00860">
    <property type="entry name" value="SMI1_KNR4"/>
    <property type="match status" value="1"/>
</dbReference>
<dbReference type="EMBL" id="CP012333">
    <property type="protein sequence ID" value="AKV04753.1"/>
    <property type="molecule type" value="Genomic_DNA"/>
</dbReference>
<proteinExistence type="predicted"/>
<organism evidence="2 3">
    <name type="scientific">Labilithrix luteola</name>
    <dbReference type="NCBI Taxonomy" id="1391654"/>
    <lineage>
        <taxon>Bacteria</taxon>
        <taxon>Pseudomonadati</taxon>
        <taxon>Myxococcota</taxon>
        <taxon>Polyangia</taxon>
        <taxon>Polyangiales</taxon>
        <taxon>Labilitrichaceae</taxon>
        <taxon>Labilithrix</taxon>
    </lineage>
</organism>
<evidence type="ECO:0000313" key="3">
    <source>
        <dbReference type="Proteomes" id="UP000064967"/>
    </source>
</evidence>
<dbReference type="AlphaFoldDB" id="A0A0K1QGB3"/>
<keyword evidence="3" id="KW-1185">Reference proteome</keyword>
<reference evidence="2 3" key="1">
    <citation type="submission" date="2015-08" db="EMBL/GenBank/DDBJ databases">
        <authorList>
            <person name="Babu N.S."/>
            <person name="Beckwith C.J."/>
            <person name="Beseler K.G."/>
            <person name="Brison A."/>
            <person name="Carone J.V."/>
            <person name="Caskin T.P."/>
            <person name="Diamond M."/>
            <person name="Durham M.E."/>
            <person name="Foxe J.M."/>
            <person name="Go M."/>
            <person name="Henderson B.A."/>
            <person name="Jones I.B."/>
            <person name="McGettigan J.A."/>
            <person name="Micheletti S.J."/>
            <person name="Nasrallah M.E."/>
            <person name="Ortiz D."/>
            <person name="Piller C.R."/>
            <person name="Privatt S.R."/>
            <person name="Schneider S.L."/>
            <person name="Sharp S."/>
            <person name="Smith T.C."/>
            <person name="Stanton J.D."/>
            <person name="Ullery H.E."/>
            <person name="Wilson R.J."/>
            <person name="Serrano M.G."/>
            <person name="Buck G."/>
            <person name="Lee V."/>
            <person name="Wang Y."/>
            <person name="Carvalho R."/>
            <person name="Voegtly L."/>
            <person name="Shi R."/>
            <person name="Duckworth R."/>
            <person name="Johnson A."/>
            <person name="Loviza R."/>
            <person name="Walstead R."/>
            <person name="Shah Z."/>
            <person name="Kiflezghi M."/>
            <person name="Wade K."/>
            <person name="Ball S.L."/>
            <person name="Bradley K.W."/>
            <person name="Asai D.J."/>
            <person name="Bowman C.A."/>
            <person name="Russell D.A."/>
            <person name="Pope W.H."/>
            <person name="Jacobs-Sera D."/>
            <person name="Hendrix R.W."/>
            <person name="Hatfull G.F."/>
        </authorList>
    </citation>
    <scope>NUCLEOTIDE SEQUENCE [LARGE SCALE GENOMIC DNA]</scope>
    <source>
        <strain evidence="2 3">DSM 27648</strain>
    </source>
</reference>
<dbReference type="STRING" id="1391654.AKJ09_11416"/>
<name>A0A0K1QGB3_9BACT</name>
<dbReference type="InterPro" id="IPR018958">
    <property type="entry name" value="Knr4/Smi1-like_dom"/>
</dbReference>
<dbReference type="KEGG" id="llu:AKJ09_11416"/>
<evidence type="ECO:0000313" key="2">
    <source>
        <dbReference type="EMBL" id="AKV04753.1"/>
    </source>
</evidence>
<gene>
    <name evidence="2" type="ORF">AKJ09_11416</name>
</gene>
<protein>
    <recommendedName>
        <fullName evidence="1">Knr4/Smi1-like domain-containing protein</fullName>
    </recommendedName>
</protein>
<sequence>MLRGDLLERFDEALKKLVEHAKGLRPGAKPADITTAERALEAKLPKTLAALYAWHDGEMPSGKVFDELCRTDVDASWDEETRQAFVVKFMTLAEVAEAGVTEAHFERATNSMWLNPIDEPSVTCKLVPFLWVRGGDPAEKREPRPDDWFVGVDDVSGAVWLYEPDGEDLEIVDRQAPALEEWLRIRTLKLEKLSRTAAAKAPSAVPVVRPPALLLLELLVEKGAIELSEDADIPSTAARLAPLLAQIPQKLAVKSAMTFLEEDDSIAEIFMDDDKLRKIVSQFTA</sequence>
<dbReference type="RefSeq" id="WP_146655318.1">
    <property type="nucleotide sequence ID" value="NZ_CP012333.1"/>
</dbReference>